<dbReference type="PROSITE" id="PS51462">
    <property type="entry name" value="NUDIX"/>
    <property type="match status" value="1"/>
</dbReference>
<dbReference type="GO" id="GO:0016787">
    <property type="term" value="F:hydrolase activity"/>
    <property type="evidence" value="ECO:0007669"/>
    <property type="project" value="UniProtKB-KW"/>
</dbReference>
<keyword evidence="7" id="KW-1185">Reference proteome</keyword>
<dbReference type="PANTHER" id="PTHR43046:SF14">
    <property type="entry name" value="MUTT_NUDIX FAMILY PROTEIN"/>
    <property type="match status" value="1"/>
</dbReference>
<organism evidence="6 7">
    <name type="scientific">Micromonospora rosaria</name>
    <dbReference type="NCBI Taxonomy" id="47874"/>
    <lineage>
        <taxon>Bacteria</taxon>
        <taxon>Bacillati</taxon>
        <taxon>Actinomycetota</taxon>
        <taxon>Actinomycetes</taxon>
        <taxon>Micromonosporales</taxon>
        <taxon>Micromonosporaceae</taxon>
        <taxon>Micromonospora</taxon>
    </lineage>
</organism>
<evidence type="ECO:0000256" key="2">
    <source>
        <dbReference type="ARBA" id="ARBA00005582"/>
    </source>
</evidence>
<protein>
    <recommendedName>
        <fullName evidence="5">Nudix hydrolase domain-containing protein</fullName>
    </recommendedName>
</protein>
<dbReference type="PANTHER" id="PTHR43046">
    <property type="entry name" value="GDP-MANNOSE MANNOSYL HYDROLASE"/>
    <property type="match status" value="1"/>
</dbReference>
<dbReference type="InterPro" id="IPR020084">
    <property type="entry name" value="NUDIX_hydrolase_CS"/>
</dbReference>
<name>A0A136PXD1_9ACTN</name>
<dbReference type="CDD" id="cd02883">
    <property type="entry name" value="NUDIX_Hydrolase"/>
    <property type="match status" value="1"/>
</dbReference>
<dbReference type="AlphaFoldDB" id="A0A136PXD1"/>
<proteinExistence type="inferred from homology"/>
<sequence length="146" mass="16264">MVAFHRADEEAGVVDAPLPLSLVAWWHDERLLLVFNRYRQQWELPGGMIDPGETPRQAAVRELREETGYAIEQLVFAGYARFALGAEQRPEYAAVFTTDAMPHGDDFRPTQEIGAMCWWDDGQPLAGGVQLLDVLIGRLARPGADG</sequence>
<feature type="domain" description="Nudix hydrolase" evidence="5">
    <location>
        <begin position="17"/>
        <end position="145"/>
    </location>
</feature>
<dbReference type="Proteomes" id="UP000070620">
    <property type="component" value="Unassembled WGS sequence"/>
</dbReference>
<dbReference type="PROSITE" id="PS00893">
    <property type="entry name" value="NUDIX_BOX"/>
    <property type="match status" value="1"/>
</dbReference>
<dbReference type="EMBL" id="LRQV01000010">
    <property type="protein sequence ID" value="KXK63075.1"/>
    <property type="molecule type" value="Genomic_DNA"/>
</dbReference>
<keyword evidence="3 4" id="KW-0378">Hydrolase</keyword>
<comment type="similarity">
    <text evidence="2 4">Belongs to the Nudix hydrolase family.</text>
</comment>
<dbReference type="InterPro" id="IPR015797">
    <property type="entry name" value="NUDIX_hydrolase-like_dom_sf"/>
</dbReference>
<dbReference type="Gene3D" id="3.90.79.10">
    <property type="entry name" value="Nucleoside Triphosphate Pyrophosphohydrolase"/>
    <property type="match status" value="1"/>
</dbReference>
<comment type="caution">
    <text evidence="6">The sequence shown here is derived from an EMBL/GenBank/DDBJ whole genome shotgun (WGS) entry which is preliminary data.</text>
</comment>
<dbReference type="InterPro" id="IPR000086">
    <property type="entry name" value="NUDIX_hydrolase_dom"/>
</dbReference>
<dbReference type="SUPFAM" id="SSF55811">
    <property type="entry name" value="Nudix"/>
    <property type="match status" value="1"/>
</dbReference>
<evidence type="ECO:0000259" key="5">
    <source>
        <dbReference type="PROSITE" id="PS51462"/>
    </source>
</evidence>
<dbReference type="InterPro" id="IPR020476">
    <property type="entry name" value="Nudix_hydrolase"/>
</dbReference>
<evidence type="ECO:0000313" key="6">
    <source>
        <dbReference type="EMBL" id="KXK63075.1"/>
    </source>
</evidence>
<comment type="cofactor">
    <cofactor evidence="1">
        <name>Mg(2+)</name>
        <dbReference type="ChEBI" id="CHEBI:18420"/>
    </cofactor>
</comment>
<dbReference type="Pfam" id="PF00293">
    <property type="entry name" value="NUDIX"/>
    <property type="match status" value="1"/>
</dbReference>
<accession>A0A136PXD1</accession>
<evidence type="ECO:0000256" key="3">
    <source>
        <dbReference type="ARBA" id="ARBA00022801"/>
    </source>
</evidence>
<dbReference type="PRINTS" id="PR00502">
    <property type="entry name" value="NUDIXFAMILY"/>
</dbReference>
<reference evidence="6 7" key="1">
    <citation type="submission" date="2016-01" db="EMBL/GenBank/DDBJ databases">
        <title>Whole genome sequence and analysis of Micromonospora rosaria DSM 803, which can produce antibacterial substance rosamicin.</title>
        <authorList>
            <person name="Yang H."/>
            <person name="He X."/>
            <person name="Zhu D."/>
        </authorList>
    </citation>
    <scope>NUCLEOTIDE SEQUENCE [LARGE SCALE GENOMIC DNA]</scope>
    <source>
        <strain evidence="6 7">DSM 803</strain>
    </source>
</reference>
<evidence type="ECO:0000313" key="7">
    <source>
        <dbReference type="Proteomes" id="UP000070620"/>
    </source>
</evidence>
<evidence type="ECO:0000256" key="4">
    <source>
        <dbReference type="RuleBase" id="RU003476"/>
    </source>
</evidence>
<evidence type="ECO:0000256" key="1">
    <source>
        <dbReference type="ARBA" id="ARBA00001946"/>
    </source>
</evidence>
<gene>
    <name evidence="6" type="ORF">AWW66_05320</name>
</gene>